<feature type="compositionally biased region" description="Low complexity" evidence="2">
    <location>
        <begin position="1"/>
        <end position="11"/>
    </location>
</feature>
<evidence type="ECO:0000256" key="1">
    <source>
        <dbReference type="SAM" id="Coils"/>
    </source>
</evidence>
<evidence type="ECO:0000256" key="2">
    <source>
        <dbReference type="SAM" id="MobiDB-lite"/>
    </source>
</evidence>
<dbReference type="Proteomes" id="UP001177003">
    <property type="component" value="Chromosome 5"/>
</dbReference>
<gene>
    <name evidence="3" type="ORF">LSALG_LOCUS27743</name>
</gene>
<proteinExistence type="predicted"/>
<feature type="region of interest" description="Disordered" evidence="2">
    <location>
        <begin position="1"/>
        <end position="30"/>
    </location>
</feature>
<keyword evidence="1" id="KW-0175">Coiled coil</keyword>
<dbReference type="EMBL" id="OX465081">
    <property type="protein sequence ID" value="CAI9288442.1"/>
    <property type="molecule type" value="Genomic_DNA"/>
</dbReference>
<name>A0AA35ZAW1_LACSI</name>
<feature type="compositionally biased region" description="Polar residues" evidence="2">
    <location>
        <begin position="12"/>
        <end position="24"/>
    </location>
</feature>
<dbReference type="AlphaFoldDB" id="A0AA35ZAW1"/>
<reference evidence="3" key="1">
    <citation type="submission" date="2023-04" db="EMBL/GenBank/DDBJ databases">
        <authorList>
            <person name="Vijverberg K."/>
            <person name="Xiong W."/>
            <person name="Schranz E."/>
        </authorList>
    </citation>
    <scope>NUCLEOTIDE SEQUENCE</scope>
</reference>
<evidence type="ECO:0000313" key="4">
    <source>
        <dbReference type="Proteomes" id="UP001177003"/>
    </source>
</evidence>
<evidence type="ECO:0000313" key="3">
    <source>
        <dbReference type="EMBL" id="CAI9288442.1"/>
    </source>
</evidence>
<feature type="coiled-coil region" evidence="1">
    <location>
        <begin position="150"/>
        <end position="184"/>
    </location>
</feature>
<keyword evidence="4" id="KW-1185">Reference proteome</keyword>
<accession>A0AA35ZAW1</accession>
<organism evidence="3 4">
    <name type="scientific">Lactuca saligna</name>
    <name type="common">Willowleaf lettuce</name>
    <dbReference type="NCBI Taxonomy" id="75948"/>
    <lineage>
        <taxon>Eukaryota</taxon>
        <taxon>Viridiplantae</taxon>
        <taxon>Streptophyta</taxon>
        <taxon>Embryophyta</taxon>
        <taxon>Tracheophyta</taxon>
        <taxon>Spermatophyta</taxon>
        <taxon>Magnoliopsida</taxon>
        <taxon>eudicotyledons</taxon>
        <taxon>Gunneridae</taxon>
        <taxon>Pentapetalae</taxon>
        <taxon>asterids</taxon>
        <taxon>campanulids</taxon>
        <taxon>Asterales</taxon>
        <taxon>Asteraceae</taxon>
        <taxon>Cichorioideae</taxon>
        <taxon>Cichorieae</taxon>
        <taxon>Lactucinae</taxon>
        <taxon>Lactuca</taxon>
    </lineage>
</organism>
<sequence>MGTPSPMMSSPINSNLEEIGNSSGPVKAYNVDTTTNQGDLPKISTLEYTTVIPPEVLNTESVTEEVKASGIPVNISIMDTNISMGDRVSNNESQLNQDQAQEHHIQDKLDQMDKCNELQIKAQSESFNGALTDLKVVARERHVLFIQDVKKLCEDVNQKTKELCEDMEKEVAALEHNYSSLHKKADIIVDVVTKYVTLYETILPKVAKKVDEYDKSYGNIDTLLVELKGLVLKSSFVLSLLINPELLSGKFKLLQSMIQKELATLAKIINMMPTDAPPVSTCVHGGEKGGVGIGSRVSARGITSNETDDDTKVVEKFFLLKFQLLFTSSSKPPPTTKET</sequence>
<protein>
    <submittedName>
        <fullName evidence="3">Uncharacterized protein</fullName>
    </submittedName>
</protein>